<protein>
    <recommendedName>
        <fullName evidence="4">Tetratricopeptide repeat protein</fullName>
    </recommendedName>
</protein>
<evidence type="ECO:0000313" key="3">
    <source>
        <dbReference type="Proteomes" id="UP001204953"/>
    </source>
</evidence>
<keyword evidence="1" id="KW-0802">TPR repeat</keyword>
<gene>
    <name evidence="2" type="ORF">NJ959_12670</name>
</gene>
<sequence>MLVGYLAFDKGDYQTALINFQRALNENPDNAYALKAIDNTKQRIASSR</sequence>
<dbReference type="SUPFAM" id="SSF48452">
    <property type="entry name" value="TPR-like"/>
    <property type="match status" value="1"/>
</dbReference>
<dbReference type="EMBL" id="JAMZMM010000106">
    <property type="protein sequence ID" value="MCP2729309.1"/>
    <property type="molecule type" value="Genomic_DNA"/>
</dbReference>
<dbReference type="InterPro" id="IPR011990">
    <property type="entry name" value="TPR-like_helical_dom_sf"/>
</dbReference>
<organism evidence="2 3">
    <name type="scientific">Limnofasciculus baicalensis BBK-W-15</name>
    <dbReference type="NCBI Taxonomy" id="2699891"/>
    <lineage>
        <taxon>Bacteria</taxon>
        <taxon>Bacillati</taxon>
        <taxon>Cyanobacteriota</taxon>
        <taxon>Cyanophyceae</taxon>
        <taxon>Coleofasciculales</taxon>
        <taxon>Coleofasciculaceae</taxon>
        <taxon>Limnofasciculus</taxon>
        <taxon>Limnofasciculus baicalensis</taxon>
    </lineage>
</organism>
<evidence type="ECO:0000256" key="1">
    <source>
        <dbReference type="PROSITE-ProRule" id="PRU00339"/>
    </source>
</evidence>
<dbReference type="Proteomes" id="UP001204953">
    <property type="component" value="Unassembled WGS sequence"/>
</dbReference>
<evidence type="ECO:0000313" key="2">
    <source>
        <dbReference type="EMBL" id="MCP2729309.1"/>
    </source>
</evidence>
<name>A0AAE3GS36_9CYAN</name>
<dbReference type="Gene3D" id="1.25.40.10">
    <property type="entry name" value="Tetratricopeptide repeat domain"/>
    <property type="match status" value="1"/>
</dbReference>
<dbReference type="AlphaFoldDB" id="A0AAE3GS36"/>
<reference evidence="2" key="1">
    <citation type="submission" date="2022-06" db="EMBL/GenBank/DDBJ databases">
        <title>New cyanobacteria of genus Symplocastrum in benthos of Lake Baikal.</title>
        <authorList>
            <person name="Sorokovikova E."/>
            <person name="Tikhonova I."/>
            <person name="Krasnopeev A."/>
            <person name="Evseev P."/>
            <person name="Gladkikh A."/>
            <person name="Belykh O."/>
        </authorList>
    </citation>
    <scope>NUCLEOTIDE SEQUENCE</scope>
    <source>
        <strain evidence="2">BBK-W-15</strain>
    </source>
</reference>
<keyword evidence="3" id="KW-1185">Reference proteome</keyword>
<evidence type="ECO:0008006" key="4">
    <source>
        <dbReference type="Google" id="ProtNLM"/>
    </source>
</evidence>
<comment type="caution">
    <text evidence="2">The sequence shown here is derived from an EMBL/GenBank/DDBJ whole genome shotgun (WGS) entry which is preliminary data.</text>
</comment>
<feature type="repeat" description="TPR" evidence="1">
    <location>
        <begin position="1"/>
        <end position="30"/>
    </location>
</feature>
<accession>A0AAE3GS36</accession>
<proteinExistence type="predicted"/>
<dbReference type="PROSITE" id="PS50005">
    <property type="entry name" value="TPR"/>
    <property type="match status" value="1"/>
</dbReference>
<dbReference type="RefSeq" id="WP_254012094.1">
    <property type="nucleotide sequence ID" value="NZ_JAMZMM010000106.1"/>
</dbReference>
<dbReference type="InterPro" id="IPR019734">
    <property type="entry name" value="TPR_rpt"/>
</dbReference>